<evidence type="ECO:0000256" key="2">
    <source>
        <dbReference type="ARBA" id="ARBA00004370"/>
    </source>
</evidence>
<accession>A0AAD7J9A7</accession>
<keyword evidence="8" id="KW-1133">Transmembrane helix</keyword>
<organism evidence="13 14">
    <name type="scientific">Mycena maculata</name>
    <dbReference type="NCBI Taxonomy" id="230809"/>
    <lineage>
        <taxon>Eukaryota</taxon>
        <taxon>Fungi</taxon>
        <taxon>Dikarya</taxon>
        <taxon>Basidiomycota</taxon>
        <taxon>Agaricomycotina</taxon>
        <taxon>Agaricomycetes</taxon>
        <taxon>Agaricomycetidae</taxon>
        <taxon>Agaricales</taxon>
        <taxon>Marasmiineae</taxon>
        <taxon>Mycenaceae</taxon>
        <taxon>Mycena</taxon>
    </lineage>
</organism>
<keyword evidence="7" id="KW-0479">Metal-binding</keyword>
<dbReference type="GO" id="GO:0020037">
    <property type="term" value="F:heme binding"/>
    <property type="evidence" value="ECO:0007669"/>
    <property type="project" value="InterPro"/>
</dbReference>
<comment type="cofactor">
    <cofactor evidence="1">
        <name>heme</name>
        <dbReference type="ChEBI" id="CHEBI:30413"/>
    </cofactor>
</comment>
<protein>
    <submittedName>
        <fullName evidence="13">Cytochrome P450</fullName>
    </submittedName>
</protein>
<comment type="caution">
    <text evidence="13">The sequence shown here is derived from an EMBL/GenBank/DDBJ whole genome shotgun (WGS) entry which is preliminary data.</text>
</comment>
<dbReference type="GO" id="GO:0016705">
    <property type="term" value="F:oxidoreductase activity, acting on paired donors, with incorporation or reduction of molecular oxygen"/>
    <property type="evidence" value="ECO:0007669"/>
    <property type="project" value="InterPro"/>
</dbReference>
<evidence type="ECO:0000256" key="6">
    <source>
        <dbReference type="ARBA" id="ARBA00022692"/>
    </source>
</evidence>
<dbReference type="InterPro" id="IPR001128">
    <property type="entry name" value="Cyt_P450"/>
</dbReference>
<evidence type="ECO:0000313" key="14">
    <source>
        <dbReference type="Proteomes" id="UP001215280"/>
    </source>
</evidence>
<proteinExistence type="inferred from homology"/>
<keyword evidence="14" id="KW-1185">Reference proteome</keyword>
<dbReference type="Pfam" id="PF00067">
    <property type="entry name" value="p450"/>
    <property type="match status" value="1"/>
</dbReference>
<keyword evidence="5" id="KW-0349">Heme</keyword>
<sequence length="194" mass="21477">MAMEYLILLSRIAPGITSHPGRSRDLLSLLVRTNTTKDNPQSKRLSDAEVPTFLVAGHETTSPAATWALCMPAENVEVQTRLRNELLTLETDEPSMEELSVLRHLDCVVRETLRLYAPIVGTLRIAVHDDVIPLATPITDLDGTVHESIRPRKGQSVLIPLFAMNRDKAIWGLDAREFISLATRAPAFASRSSN</sequence>
<keyword evidence="10" id="KW-0408">Iron</keyword>
<evidence type="ECO:0000313" key="13">
    <source>
        <dbReference type="EMBL" id="KAJ7759757.1"/>
    </source>
</evidence>
<dbReference type="SUPFAM" id="SSF48264">
    <property type="entry name" value="Cytochrome P450"/>
    <property type="match status" value="1"/>
</dbReference>
<dbReference type="InterPro" id="IPR036396">
    <property type="entry name" value="Cyt_P450_sf"/>
</dbReference>
<comment type="pathway">
    <text evidence="3">Secondary metabolite biosynthesis; terpenoid biosynthesis.</text>
</comment>
<evidence type="ECO:0000256" key="4">
    <source>
        <dbReference type="ARBA" id="ARBA00010617"/>
    </source>
</evidence>
<dbReference type="Gene3D" id="1.10.630.10">
    <property type="entry name" value="Cytochrome P450"/>
    <property type="match status" value="1"/>
</dbReference>
<evidence type="ECO:0000256" key="9">
    <source>
        <dbReference type="ARBA" id="ARBA00023002"/>
    </source>
</evidence>
<evidence type="ECO:0000256" key="3">
    <source>
        <dbReference type="ARBA" id="ARBA00004721"/>
    </source>
</evidence>
<dbReference type="GO" id="GO:0004497">
    <property type="term" value="F:monooxygenase activity"/>
    <property type="evidence" value="ECO:0007669"/>
    <property type="project" value="UniProtKB-KW"/>
</dbReference>
<dbReference type="AlphaFoldDB" id="A0AAD7J9A7"/>
<gene>
    <name evidence="13" type="ORF">DFH07DRAFT_1060159</name>
</gene>
<keyword evidence="11" id="KW-0503">Monooxygenase</keyword>
<reference evidence="13" key="1">
    <citation type="submission" date="2023-03" db="EMBL/GenBank/DDBJ databases">
        <title>Massive genome expansion in bonnet fungi (Mycena s.s.) driven by repeated elements and novel gene families across ecological guilds.</title>
        <authorList>
            <consortium name="Lawrence Berkeley National Laboratory"/>
            <person name="Harder C.B."/>
            <person name="Miyauchi S."/>
            <person name="Viragh M."/>
            <person name="Kuo A."/>
            <person name="Thoen E."/>
            <person name="Andreopoulos B."/>
            <person name="Lu D."/>
            <person name="Skrede I."/>
            <person name="Drula E."/>
            <person name="Henrissat B."/>
            <person name="Morin E."/>
            <person name="Kohler A."/>
            <person name="Barry K."/>
            <person name="LaButti K."/>
            <person name="Morin E."/>
            <person name="Salamov A."/>
            <person name="Lipzen A."/>
            <person name="Mereny Z."/>
            <person name="Hegedus B."/>
            <person name="Baldrian P."/>
            <person name="Stursova M."/>
            <person name="Weitz H."/>
            <person name="Taylor A."/>
            <person name="Grigoriev I.V."/>
            <person name="Nagy L.G."/>
            <person name="Martin F."/>
            <person name="Kauserud H."/>
        </authorList>
    </citation>
    <scope>NUCLEOTIDE SEQUENCE</scope>
    <source>
        <strain evidence="13">CBHHK188m</strain>
    </source>
</reference>
<dbReference type="PANTHER" id="PTHR24305:SF166">
    <property type="entry name" value="CYTOCHROME P450 12A4, MITOCHONDRIAL-RELATED"/>
    <property type="match status" value="1"/>
</dbReference>
<comment type="similarity">
    <text evidence="4">Belongs to the cytochrome P450 family.</text>
</comment>
<comment type="subcellular location">
    <subcellularLocation>
        <location evidence="2">Membrane</location>
    </subcellularLocation>
</comment>
<evidence type="ECO:0000256" key="12">
    <source>
        <dbReference type="ARBA" id="ARBA00023136"/>
    </source>
</evidence>
<dbReference type="PANTHER" id="PTHR24305">
    <property type="entry name" value="CYTOCHROME P450"/>
    <property type="match status" value="1"/>
</dbReference>
<keyword evidence="9" id="KW-0560">Oxidoreductase</keyword>
<dbReference type="EMBL" id="JARJLG010000051">
    <property type="protein sequence ID" value="KAJ7759757.1"/>
    <property type="molecule type" value="Genomic_DNA"/>
</dbReference>
<evidence type="ECO:0000256" key="11">
    <source>
        <dbReference type="ARBA" id="ARBA00023033"/>
    </source>
</evidence>
<evidence type="ECO:0000256" key="5">
    <source>
        <dbReference type="ARBA" id="ARBA00022617"/>
    </source>
</evidence>
<evidence type="ECO:0000256" key="10">
    <source>
        <dbReference type="ARBA" id="ARBA00023004"/>
    </source>
</evidence>
<dbReference type="GO" id="GO:0016020">
    <property type="term" value="C:membrane"/>
    <property type="evidence" value="ECO:0007669"/>
    <property type="project" value="UniProtKB-SubCell"/>
</dbReference>
<name>A0AAD7J9A7_9AGAR</name>
<evidence type="ECO:0000256" key="7">
    <source>
        <dbReference type="ARBA" id="ARBA00022723"/>
    </source>
</evidence>
<dbReference type="Proteomes" id="UP001215280">
    <property type="component" value="Unassembled WGS sequence"/>
</dbReference>
<keyword evidence="12" id="KW-0472">Membrane</keyword>
<keyword evidence="6" id="KW-0812">Transmembrane</keyword>
<evidence type="ECO:0000256" key="8">
    <source>
        <dbReference type="ARBA" id="ARBA00022989"/>
    </source>
</evidence>
<dbReference type="InterPro" id="IPR050121">
    <property type="entry name" value="Cytochrome_P450_monoxygenase"/>
</dbReference>
<dbReference type="GO" id="GO:0005506">
    <property type="term" value="F:iron ion binding"/>
    <property type="evidence" value="ECO:0007669"/>
    <property type="project" value="InterPro"/>
</dbReference>
<evidence type="ECO:0000256" key="1">
    <source>
        <dbReference type="ARBA" id="ARBA00001971"/>
    </source>
</evidence>